<name>A0A6P3Z7Q9_ZIZJJ</name>
<dbReference type="PANTHER" id="PTHR31669">
    <property type="entry name" value="PROTEIN FAR1-RELATED SEQUENCE 10-RELATED"/>
    <property type="match status" value="1"/>
</dbReference>
<keyword evidence="3 5" id="KW-0863">Zinc-finger</keyword>
<dbReference type="InParanoid" id="A0A6P3Z7Q9"/>
<gene>
    <name evidence="8" type="primary">LOC107407447</name>
</gene>
<dbReference type="InterPro" id="IPR031052">
    <property type="entry name" value="FHY3/FAR1"/>
</dbReference>
<organism evidence="7 8">
    <name type="scientific">Ziziphus jujuba</name>
    <name type="common">Chinese jujube</name>
    <name type="synonym">Ziziphus sativa</name>
    <dbReference type="NCBI Taxonomy" id="326968"/>
    <lineage>
        <taxon>Eukaryota</taxon>
        <taxon>Viridiplantae</taxon>
        <taxon>Streptophyta</taxon>
        <taxon>Embryophyta</taxon>
        <taxon>Tracheophyta</taxon>
        <taxon>Spermatophyta</taxon>
        <taxon>Magnoliopsida</taxon>
        <taxon>eudicotyledons</taxon>
        <taxon>Gunneridae</taxon>
        <taxon>Pentapetalae</taxon>
        <taxon>rosids</taxon>
        <taxon>fabids</taxon>
        <taxon>Rosales</taxon>
        <taxon>Rhamnaceae</taxon>
        <taxon>Paliureae</taxon>
        <taxon>Ziziphus</taxon>
    </lineage>
</organism>
<dbReference type="InterPro" id="IPR004330">
    <property type="entry name" value="FAR1_DNA_bnd_dom"/>
</dbReference>
<dbReference type="KEGG" id="zju:107407447"/>
<reference evidence="7" key="1">
    <citation type="submission" date="2025-05" db="UniProtKB">
        <authorList>
            <consortium name="RefSeq"/>
        </authorList>
    </citation>
    <scope>NUCLEOTIDE SEQUENCE [LARGE SCALE GENOMIC DNA]</scope>
</reference>
<evidence type="ECO:0000313" key="7">
    <source>
        <dbReference type="Proteomes" id="UP001652623"/>
    </source>
</evidence>
<dbReference type="GO" id="GO:0006355">
    <property type="term" value="P:regulation of DNA-templated transcription"/>
    <property type="evidence" value="ECO:0007669"/>
    <property type="project" value="InterPro"/>
</dbReference>
<dbReference type="Pfam" id="PF04434">
    <property type="entry name" value="SWIM"/>
    <property type="match status" value="2"/>
</dbReference>
<accession>A0A6P3Z7Q9</accession>
<proteinExistence type="inferred from homology"/>
<evidence type="ECO:0000259" key="6">
    <source>
        <dbReference type="PROSITE" id="PS50966"/>
    </source>
</evidence>
<keyword evidence="4" id="KW-0862">Zinc</keyword>
<dbReference type="RefSeq" id="XP_015870221.3">
    <property type="nucleotide sequence ID" value="XM_016014735.4"/>
</dbReference>
<comment type="similarity">
    <text evidence="1">Belongs to the FHY3/FAR1 family.</text>
</comment>
<keyword evidence="2" id="KW-0479">Metal-binding</keyword>
<dbReference type="Pfam" id="PF10551">
    <property type="entry name" value="MULE"/>
    <property type="match status" value="2"/>
</dbReference>
<evidence type="ECO:0000256" key="5">
    <source>
        <dbReference type="PROSITE-ProRule" id="PRU00325"/>
    </source>
</evidence>
<dbReference type="PANTHER" id="PTHR31669:SF10">
    <property type="entry name" value="PROTEIN FAR1-RELATED SEQUENCE 6"/>
    <property type="match status" value="1"/>
</dbReference>
<dbReference type="InterPro" id="IPR018289">
    <property type="entry name" value="MULE_transposase_dom"/>
</dbReference>
<dbReference type="SMART" id="SM00575">
    <property type="entry name" value="ZnF_PMZ"/>
    <property type="match status" value="2"/>
</dbReference>
<dbReference type="GO" id="GO:0008270">
    <property type="term" value="F:zinc ion binding"/>
    <property type="evidence" value="ECO:0007669"/>
    <property type="project" value="UniProtKB-KW"/>
</dbReference>
<dbReference type="Pfam" id="PF03101">
    <property type="entry name" value="FAR1"/>
    <property type="match status" value="2"/>
</dbReference>
<dbReference type="InterPro" id="IPR006564">
    <property type="entry name" value="Znf_PMZ"/>
</dbReference>
<keyword evidence="7" id="KW-1185">Reference proteome</keyword>
<evidence type="ECO:0000256" key="4">
    <source>
        <dbReference type="ARBA" id="ARBA00022833"/>
    </source>
</evidence>
<reference evidence="8" key="2">
    <citation type="submission" date="2025-08" db="UniProtKB">
        <authorList>
            <consortium name="RefSeq"/>
        </authorList>
    </citation>
    <scope>IDENTIFICATION</scope>
    <source>
        <tissue evidence="8">Seedling</tissue>
    </source>
</reference>
<protein>
    <submittedName>
        <fullName evidence="8">Uncharacterized protein LOC107407447</fullName>
    </submittedName>
</protein>
<evidence type="ECO:0000256" key="2">
    <source>
        <dbReference type="ARBA" id="ARBA00022723"/>
    </source>
</evidence>
<feature type="domain" description="SWIM-type" evidence="6">
    <location>
        <begin position="549"/>
        <end position="585"/>
    </location>
</feature>
<dbReference type="PROSITE" id="PS50966">
    <property type="entry name" value="ZF_SWIM"/>
    <property type="match status" value="2"/>
</dbReference>
<dbReference type="GeneID" id="107407447"/>
<evidence type="ECO:0000313" key="8">
    <source>
        <dbReference type="RefSeq" id="XP_015870221.3"/>
    </source>
</evidence>
<sequence>MEEVSLSGEQVLDGECSLIQKDRNGVVAELDSQNGATEGRKEFVPPAVGMEFESYDDAYNYYNCYAKEVGFRVRVKNSWFKRNSREKYGAVLCCSSQGFKRIKDVNRLRKETRTGCPAMIRMRLVDSTRWRILEVTLEHNHLLGAKIYKSIKKMGSGTKRKSQSSSDAEVRTIKLYRALVIDAGGNGTSNSNTREIDVFSGHPNRLNLKKGDTQAIYNYFCRMQLTNPNFFYLMDLNNEGRLRNVFWIDARSRAACGYFSDVLYFDNTYLSNKFEIPLVAFVGINHHGQSVLLGCGLLAAETAESYVWLFKAWLTCVSGRSPQTIVTDRCKALQSAIAEVFPRCHHRFGLSHIMKKVPEKLGGLRNYDAIRKALVKAVYESLKVIEFEAAWGFMIQRFGVGDHEWLRSLYEDRVWWVPVYLKDTFFAGMSAARPGETLNPFFDRYVHKQTPLKEFLDKYELALQKKHKEEALADIESRNLNPTLKTRCSFELQLSKVFTKEIFKKFQFEVEEMYSCFSTTQLHVDGPIIIFLVKERVTGEANRREIRDFEVLCNRTAGEVRCICSCFNFHGYLCRHALCVLNFNGVEEIPSRYVLSRWKKDYKRLYIHDHASNNVDITDRVQWFNQLYRSALQIVEEGVISLEHYKVALQTFEESLNRVHDVEVKHEYQLLWLTEKGTVSKSKGETQKYMDEVSLNTEPVGDDDADGFEIEGDCAMTDYVGQSGIIQGENPLPPVVGMEFESYDDVYYFYNCYAKEQGFGVRVSNTWYRKSKERYRGKLSCSSAGFKKKSEANRPRPETRTGCPAMIKFRLMDSKRWRIIEVELEHNHLISPASGKFYKSHKNVGLGTKRTLQLDGPEEVQKIRLFRTVIVDAEANGSIDVDVQESGNNVDYSNQLKLKEGDAHAVQNFFCRLQLMDPNFFYVVDLNEKGCLRNLFWADARTRAAYSYFGDVVSIDTTCLSNKYEVPLVSFIGVNHHGQSVLLGCGLLAGETTESYTWFFRAWLTCMLGRPPQAIITDRCVILQAAIADVFPRASLCLCLSHIMQKVPEKLEGLFEYEAIQVALNRAVYHSMKTEDFEAVWEDMIQHHGIGDHKWLQALYEDRKRWVPVYLKEVFLAGMFPIEPSEVVSSFFEVYLEKHTPLKEFLDKYDQSLQTHYHLEALADLDSRNSSFMLKSRCYFELQLSKLYTNDILRKFGKEVEGMYSCLCTRQLNVDGPIITYIVKEQIEVEGHSRETRDYEVFYNPSDMEVLCVCGIFNFRGYLCRHSMAVLSQNGMEEIPPQYILSRWRKDIHRNYVVEHGNRGIDINNPVHRYDHLYKCTVQVVEEGRKSEDRYKVALQALDEIMNKLRITEEDDGQMV</sequence>
<dbReference type="InterPro" id="IPR007527">
    <property type="entry name" value="Znf_SWIM"/>
</dbReference>
<feature type="domain" description="SWIM-type" evidence="6">
    <location>
        <begin position="1239"/>
        <end position="1275"/>
    </location>
</feature>
<evidence type="ECO:0000256" key="1">
    <source>
        <dbReference type="ARBA" id="ARBA00005889"/>
    </source>
</evidence>
<dbReference type="Proteomes" id="UP001652623">
    <property type="component" value="Chromosome 1"/>
</dbReference>
<evidence type="ECO:0000256" key="3">
    <source>
        <dbReference type="ARBA" id="ARBA00022771"/>
    </source>
</evidence>